<dbReference type="EMBL" id="OIVN01000078">
    <property type="protein sequence ID" value="SPC73831.1"/>
    <property type="molecule type" value="Genomic_DNA"/>
</dbReference>
<gene>
    <name evidence="1" type="ORF">FSB_LOCUS1713</name>
</gene>
<evidence type="ECO:0000313" key="1">
    <source>
        <dbReference type="EMBL" id="SPC73831.1"/>
    </source>
</evidence>
<sequence>MGLFSGFAVDVRVEVAFVLVVVRYVLGWKICLICRSGSWFYRFWWVSVGCEVSHGGFLWGVLARCGLRGVSWWVCGVAHGCGRWCLVDLVAVTGYL</sequence>
<accession>A0A2N9EGN7</accession>
<name>A0A2N9EGN7_FAGSY</name>
<dbReference type="AlphaFoldDB" id="A0A2N9EGN7"/>
<protein>
    <submittedName>
        <fullName evidence="1">Uncharacterized protein</fullName>
    </submittedName>
</protein>
<proteinExistence type="predicted"/>
<organism evidence="1">
    <name type="scientific">Fagus sylvatica</name>
    <name type="common">Beechnut</name>
    <dbReference type="NCBI Taxonomy" id="28930"/>
    <lineage>
        <taxon>Eukaryota</taxon>
        <taxon>Viridiplantae</taxon>
        <taxon>Streptophyta</taxon>
        <taxon>Embryophyta</taxon>
        <taxon>Tracheophyta</taxon>
        <taxon>Spermatophyta</taxon>
        <taxon>Magnoliopsida</taxon>
        <taxon>eudicotyledons</taxon>
        <taxon>Gunneridae</taxon>
        <taxon>Pentapetalae</taxon>
        <taxon>rosids</taxon>
        <taxon>fabids</taxon>
        <taxon>Fagales</taxon>
        <taxon>Fagaceae</taxon>
        <taxon>Fagus</taxon>
    </lineage>
</organism>
<reference evidence="1" key="1">
    <citation type="submission" date="2018-02" db="EMBL/GenBank/DDBJ databases">
        <authorList>
            <person name="Cohen D.B."/>
            <person name="Kent A.D."/>
        </authorList>
    </citation>
    <scope>NUCLEOTIDE SEQUENCE</scope>
</reference>